<dbReference type="Proteomes" id="UP001274830">
    <property type="component" value="Unassembled WGS sequence"/>
</dbReference>
<feature type="region of interest" description="Disordered" evidence="1">
    <location>
        <begin position="295"/>
        <end position="322"/>
    </location>
</feature>
<organism evidence="2 3">
    <name type="scientific">Recurvomyces mirabilis</name>
    <dbReference type="NCBI Taxonomy" id="574656"/>
    <lineage>
        <taxon>Eukaryota</taxon>
        <taxon>Fungi</taxon>
        <taxon>Dikarya</taxon>
        <taxon>Ascomycota</taxon>
        <taxon>Pezizomycotina</taxon>
        <taxon>Dothideomycetes</taxon>
        <taxon>Dothideomycetidae</taxon>
        <taxon>Mycosphaerellales</taxon>
        <taxon>Teratosphaeriaceae</taxon>
        <taxon>Recurvomyces</taxon>
    </lineage>
</organism>
<feature type="region of interest" description="Disordered" evidence="1">
    <location>
        <begin position="517"/>
        <end position="543"/>
    </location>
</feature>
<feature type="compositionally biased region" description="Low complexity" evidence="1">
    <location>
        <begin position="45"/>
        <end position="61"/>
    </location>
</feature>
<name>A0AAE0WVY1_9PEZI</name>
<feature type="compositionally biased region" description="Basic and acidic residues" evidence="1">
    <location>
        <begin position="517"/>
        <end position="536"/>
    </location>
</feature>
<comment type="caution">
    <text evidence="2">The sequence shown here is derived from an EMBL/GenBank/DDBJ whole genome shotgun (WGS) entry which is preliminary data.</text>
</comment>
<accession>A0AAE0WVY1</accession>
<feature type="region of interest" description="Disordered" evidence="1">
    <location>
        <begin position="1"/>
        <end position="97"/>
    </location>
</feature>
<evidence type="ECO:0000313" key="2">
    <source>
        <dbReference type="EMBL" id="KAK3679139.1"/>
    </source>
</evidence>
<evidence type="ECO:0000313" key="3">
    <source>
        <dbReference type="Proteomes" id="UP001274830"/>
    </source>
</evidence>
<feature type="region of interest" description="Disordered" evidence="1">
    <location>
        <begin position="118"/>
        <end position="163"/>
    </location>
</feature>
<reference evidence="2" key="1">
    <citation type="submission" date="2023-07" db="EMBL/GenBank/DDBJ databases">
        <title>Black Yeasts Isolated from many extreme environments.</title>
        <authorList>
            <person name="Coleine C."/>
            <person name="Stajich J.E."/>
            <person name="Selbmann L."/>
        </authorList>
    </citation>
    <scope>NUCLEOTIDE SEQUENCE</scope>
    <source>
        <strain evidence="2">CCFEE 5485</strain>
    </source>
</reference>
<keyword evidence="3" id="KW-1185">Reference proteome</keyword>
<dbReference type="EMBL" id="JAUTXT010000002">
    <property type="protein sequence ID" value="KAK3679139.1"/>
    <property type="molecule type" value="Genomic_DNA"/>
</dbReference>
<dbReference type="AlphaFoldDB" id="A0AAE0WVY1"/>
<evidence type="ECO:0000256" key="1">
    <source>
        <dbReference type="SAM" id="MobiDB-lite"/>
    </source>
</evidence>
<gene>
    <name evidence="2" type="ORF">LTR78_000700</name>
</gene>
<feature type="region of interest" description="Disordered" evidence="1">
    <location>
        <begin position="235"/>
        <end position="264"/>
    </location>
</feature>
<sequence length="565" mass="62275">MPSCQSSENAPADSRRSSMRRLSSIASFQALNPFSRRRSNNKTDTSTAGSSTSNLSLSSTTVNPPQPTYLPASSSSQHLSTHDELNESTLPIPPVPATLASKRSSYICLPDDPIGGMPRSRTFSNLPLPSKSRRNTTMAPSKSHTRLPSMFLPSTRLPSPAVSNRKHSMSKLAAAEAMQPTIRNRVKRSDTEPLLPVNLQPYSNYGRTTAFKENISSSPIKPLPYTATMDHRQMFRSGHPSRGHPARHGWSESSDNSTPLLSSSEHSRNSSIAYLADMIAPFDLSSSPPTLQQFSHAYKPSFSSPAYRRSRDRPATPGKPMAVQRWNSQPVLTNITNRRTSRHGEIQERRLLSELKPILPPVQTIPPLAGETLPRGRARTMSNASQLRQIAEAGVPTEHLENSPGATSPAHISLQQVTTAEPAAYWCGRFSALKDRYSNEEISAHAHLNSPRANSDKMHTPAATTKRMRRALEHLYAQCVTTEARESFGVFQLQYAALSGNAELGRPLQLKMPERMLRWPGSREADGDGKRDRESGEVAGGSSELRKAKFMDKLFGKRRRSLLVG</sequence>
<proteinExistence type="predicted"/>
<protein>
    <submittedName>
        <fullName evidence="2">Uncharacterized protein</fullName>
    </submittedName>
</protein>
<feature type="compositionally biased region" description="Low complexity" evidence="1">
    <location>
        <begin position="251"/>
        <end position="264"/>
    </location>
</feature>